<dbReference type="FunFam" id="3.40.50.300:FF:000366">
    <property type="entry name" value="GTPase, IMAP family member 2"/>
    <property type="match status" value="1"/>
</dbReference>
<dbReference type="Pfam" id="PF04548">
    <property type="entry name" value="AIG1"/>
    <property type="match status" value="1"/>
</dbReference>
<organism evidence="6 7">
    <name type="scientific">Crotalus adamanteus</name>
    <name type="common">Eastern diamondback rattlesnake</name>
    <dbReference type="NCBI Taxonomy" id="8729"/>
    <lineage>
        <taxon>Eukaryota</taxon>
        <taxon>Metazoa</taxon>
        <taxon>Chordata</taxon>
        <taxon>Craniata</taxon>
        <taxon>Vertebrata</taxon>
        <taxon>Euteleostomi</taxon>
        <taxon>Lepidosauria</taxon>
        <taxon>Squamata</taxon>
        <taxon>Bifurcata</taxon>
        <taxon>Unidentata</taxon>
        <taxon>Episquamata</taxon>
        <taxon>Toxicofera</taxon>
        <taxon>Serpentes</taxon>
        <taxon>Colubroidea</taxon>
        <taxon>Viperidae</taxon>
        <taxon>Crotalinae</taxon>
        <taxon>Crotalus</taxon>
    </lineage>
</organism>
<feature type="compositionally biased region" description="Basic residues" evidence="4">
    <location>
        <begin position="1"/>
        <end position="16"/>
    </location>
</feature>
<dbReference type="PANTHER" id="PTHR10903">
    <property type="entry name" value="GTPASE, IMAP FAMILY MEMBER-RELATED"/>
    <property type="match status" value="1"/>
</dbReference>
<dbReference type="Proteomes" id="UP001474421">
    <property type="component" value="Unassembled WGS sequence"/>
</dbReference>
<dbReference type="GO" id="GO:0005525">
    <property type="term" value="F:GTP binding"/>
    <property type="evidence" value="ECO:0007669"/>
    <property type="project" value="UniProtKB-KW"/>
</dbReference>
<dbReference type="SUPFAM" id="SSF52540">
    <property type="entry name" value="P-loop containing nucleoside triphosphate hydrolases"/>
    <property type="match status" value="1"/>
</dbReference>
<protein>
    <submittedName>
        <fullName evidence="6">GTPase IMAP family member 4-like</fullName>
    </submittedName>
</protein>
<feature type="compositionally biased region" description="Basic and acidic residues" evidence="4">
    <location>
        <begin position="145"/>
        <end position="233"/>
    </location>
</feature>
<dbReference type="PROSITE" id="PS51720">
    <property type="entry name" value="G_AIG1"/>
    <property type="match status" value="1"/>
</dbReference>
<comment type="similarity">
    <text evidence="1">Belongs to the TRAFAC class TrmE-Era-EngA-EngB-Septin-like GTPase superfamily. AIG1/Toc34/Toc159-like paraseptin GTPase family. IAN subfamily.</text>
</comment>
<evidence type="ECO:0000256" key="3">
    <source>
        <dbReference type="ARBA" id="ARBA00023134"/>
    </source>
</evidence>
<name>A0AAW1B1G0_CROAD</name>
<dbReference type="InterPro" id="IPR045058">
    <property type="entry name" value="GIMA/IAN/Toc"/>
</dbReference>
<feature type="domain" description="AIG1-type G" evidence="5">
    <location>
        <begin position="385"/>
        <end position="588"/>
    </location>
</feature>
<dbReference type="PANTHER" id="PTHR10903:SF170">
    <property type="entry name" value="GTPASE IMAP FAMILY MEMBER 7"/>
    <property type="match status" value="1"/>
</dbReference>
<dbReference type="Gene3D" id="3.40.50.300">
    <property type="entry name" value="P-loop containing nucleotide triphosphate hydrolases"/>
    <property type="match status" value="1"/>
</dbReference>
<feature type="compositionally biased region" description="Basic and acidic residues" evidence="4">
    <location>
        <begin position="113"/>
        <end position="137"/>
    </location>
</feature>
<dbReference type="CDD" id="cd01852">
    <property type="entry name" value="AIG1"/>
    <property type="match status" value="1"/>
</dbReference>
<evidence type="ECO:0000313" key="6">
    <source>
        <dbReference type="EMBL" id="KAK9395896.1"/>
    </source>
</evidence>
<evidence type="ECO:0000313" key="7">
    <source>
        <dbReference type="Proteomes" id="UP001474421"/>
    </source>
</evidence>
<keyword evidence="2" id="KW-0547">Nucleotide-binding</keyword>
<gene>
    <name evidence="6" type="ORF">NXF25_019257</name>
</gene>
<dbReference type="AlphaFoldDB" id="A0AAW1B1G0"/>
<accession>A0AAW1B1G0</accession>
<evidence type="ECO:0000256" key="2">
    <source>
        <dbReference type="ARBA" id="ARBA00022741"/>
    </source>
</evidence>
<evidence type="ECO:0000259" key="5">
    <source>
        <dbReference type="PROSITE" id="PS51720"/>
    </source>
</evidence>
<feature type="region of interest" description="Disordered" evidence="4">
    <location>
        <begin position="1"/>
        <end position="327"/>
    </location>
</feature>
<reference evidence="6 7" key="1">
    <citation type="journal article" date="2024" name="Proc. Natl. Acad. Sci. U.S.A.">
        <title>The genetic regulatory architecture and epigenomic basis for age-related changes in rattlesnake venom.</title>
        <authorList>
            <person name="Hogan M.P."/>
            <person name="Holding M.L."/>
            <person name="Nystrom G.S."/>
            <person name="Colston T.J."/>
            <person name="Bartlett D.A."/>
            <person name="Mason A.J."/>
            <person name="Ellsworth S.A."/>
            <person name="Rautsaw R.M."/>
            <person name="Lawrence K.C."/>
            <person name="Strickland J.L."/>
            <person name="He B."/>
            <person name="Fraser P."/>
            <person name="Margres M.J."/>
            <person name="Gilbert D.M."/>
            <person name="Gibbs H.L."/>
            <person name="Parkinson C.L."/>
            <person name="Rokyta D.R."/>
        </authorList>
    </citation>
    <scope>NUCLEOTIDE SEQUENCE [LARGE SCALE GENOMIC DNA]</scope>
    <source>
        <strain evidence="6">DRR0105</strain>
    </source>
</reference>
<feature type="compositionally biased region" description="Basic and acidic residues" evidence="4">
    <location>
        <begin position="58"/>
        <end position="106"/>
    </location>
</feature>
<dbReference type="EMBL" id="JAOTOJ010000008">
    <property type="protein sequence ID" value="KAK9395896.1"/>
    <property type="molecule type" value="Genomic_DNA"/>
</dbReference>
<dbReference type="InterPro" id="IPR006703">
    <property type="entry name" value="G_AIG1"/>
</dbReference>
<feature type="compositionally biased region" description="Basic and acidic residues" evidence="4">
    <location>
        <begin position="17"/>
        <end position="50"/>
    </location>
</feature>
<evidence type="ECO:0000256" key="4">
    <source>
        <dbReference type="SAM" id="MobiDB-lite"/>
    </source>
</evidence>
<comment type="caution">
    <text evidence="6">The sequence shown here is derived from an EMBL/GenBank/DDBJ whole genome shotgun (WGS) entry which is preliminary data.</text>
</comment>
<evidence type="ECO:0000256" key="1">
    <source>
        <dbReference type="ARBA" id="ARBA00008535"/>
    </source>
</evidence>
<keyword evidence="7" id="KW-1185">Reference proteome</keyword>
<keyword evidence="3" id="KW-0342">GTP-binding</keyword>
<sequence length="603" mass="68423">MKERGRKGRKERRKERKREGRGKEGRRVGRREEKGKEGGRNGGKKGETVERRKRGRKERKEGKRGREEGREEKREGGREEGRKGEREGGKEEGTEERKARQWKGREEEEEGGREEGRKEGGREEKRERGKVGEGRREGGRRKGRWKEGTEERKDRQWKEGRDEEEEGGKGGREERERKAERKEGRKRGREEGRREGREGRTRKEEGRKGETVKEGREEKEGGRKEERKVEERHGGKKTQTVEGRKRGRRGGREGGRERDGGLTRNRRGGEVGGRGLAPSPSCPAHLCLAKGDPPPPAEAKAARSPSGEAAERQTRPPPRPAGDSLRLLSDRERGPLSISEPGKPQVCGEGVEGSLLIPLSPIAACVFWRERGPLSISEPGKPQVWPEWRIVLVGKTGNGKSAAGNAILGRKAFHAVVSPKSVTKCCEKNEAFWNGGKIVVVDTPGFFDTEVPPHKTAEEVKKCVKMCAPGPHVIVQVIRPGRFSQEEKDVAKLIKEIFSLKAKHYMILLFTRKEDLEEKTLEQFVSEDDSSLRDQVSECGSRILAFDNRAEGKERETQMAQLMSMIVQLVSMNREAPYYTEDMMKKDEEEYKTKKNFFWCSLL</sequence>
<dbReference type="InterPro" id="IPR027417">
    <property type="entry name" value="P-loop_NTPase"/>
</dbReference>
<feature type="compositionally biased region" description="Basic and acidic residues" evidence="4">
    <location>
        <begin position="250"/>
        <end position="261"/>
    </location>
</feature>
<proteinExistence type="inferred from homology"/>